<reference evidence="3 4" key="1">
    <citation type="submission" date="2015-07" db="EMBL/GenBank/DDBJ databases">
        <title>Genome sequence of Leptolinea tardivitalis DSM 16556.</title>
        <authorList>
            <person name="Hemp J."/>
            <person name="Ward L.M."/>
            <person name="Pace L.A."/>
            <person name="Fischer W.W."/>
        </authorList>
    </citation>
    <scope>NUCLEOTIDE SEQUENCE [LARGE SCALE GENOMIC DNA]</scope>
    <source>
        <strain evidence="3 4">YMTK-2</strain>
    </source>
</reference>
<dbReference type="Pfam" id="PF22691">
    <property type="entry name" value="Thiolase_C_1"/>
    <property type="match status" value="1"/>
</dbReference>
<dbReference type="PANTHER" id="PTHR42870:SF6">
    <property type="entry name" value="ACETYL-COA C-ACYLTRANSFERASE"/>
    <property type="match status" value="1"/>
</dbReference>
<evidence type="ECO:0000313" key="4">
    <source>
        <dbReference type="Proteomes" id="UP000050430"/>
    </source>
</evidence>
<dbReference type="RefSeq" id="WP_062421775.1">
    <property type="nucleotide sequence ID" value="NZ_BBYA01000009.1"/>
</dbReference>
<name>A0A0P6X1S1_9CHLR</name>
<proteinExistence type="predicted"/>
<evidence type="ECO:0008006" key="5">
    <source>
        <dbReference type="Google" id="ProtNLM"/>
    </source>
</evidence>
<evidence type="ECO:0000259" key="2">
    <source>
        <dbReference type="Pfam" id="PF22691"/>
    </source>
</evidence>
<accession>A0A0P6X1S1</accession>
<dbReference type="InterPro" id="IPR016039">
    <property type="entry name" value="Thiolase-like"/>
</dbReference>
<organism evidence="3 4">
    <name type="scientific">Leptolinea tardivitalis</name>
    <dbReference type="NCBI Taxonomy" id="229920"/>
    <lineage>
        <taxon>Bacteria</taxon>
        <taxon>Bacillati</taxon>
        <taxon>Chloroflexota</taxon>
        <taxon>Anaerolineae</taxon>
        <taxon>Anaerolineales</taxon>
        <taxon>Anaerolineaceae</taxon>
        <taxon>Leptolinea</taxon>
    </lineage>
</organism>
<dbReference type="InterPro" id="IPR055140">
    <property type="entry name" value="Thiolase_C_2"/>
</dbReference>
<dbReference type="AlphaFoldDB" id="A0A0P6X1S1"/>
<dbReference type="EMBL" id="LGCK01000006">
    <property type="protein sequence ID" value="KPL73357.1"/>
    <property type="molecule type" value="Genomic_DNA"/>
</dbReference>
<keyword evidence="4" id="KW-1185">Reference proteome</keyword>
<dbReference type="SUPFAM" id="SSF53901">
    <property type="entry name" value="Thiolase-like"/>
    <property type="match status" value="2"/>
</dbReference>
<dbReference type="InterPro" id="IPR020616">
    <property type="entry name" value="Thiolase_N"/>
</dbReference>
<dbReference type="Proteomes" id="UP000050430">
    <property type="component" value="Unassembled WGS sequence"/>
</dbReference>
<gene>
    <name evidence="3" type="ORF">ADM99_03865</name>
</gene>
<dbReference type="PANTHER" id="PTHR42870">
    <property type="entry name" value="ACETYL-COA C-ACETYLTRANSFERASE"/>
    <property type="match status" value="1"/>
</dbReference>
<comment type="caution">
    <text evidence="3">The sequence shown here is derived from an EMBL/GenBank/DDBJ whole genome shotgun (WGS) entry which is preliminary data.</text>
</comment>
<feature type="domain" description="Thiolase C-terminal" evidence="2">
    <location>
        <begin position="242"/>
        <end position="384"/>
    </location>
</feature>
<feature type="domain" description="Thiolase N-terminal" evidence="1">
    <location>
        <begin position="4"/>
        <end position="187"/>
    </location>
</feature>
<dbReference type="Gene3D" id="3.40.47.10">
    <property type="match status" value="1"/>
</dbReference>
<dbReference type="GO" id="GO:0016747">
    <property type="term" value="F:acyltransferase activity, transferring groups other than amino-acyl groups"/>
    <property type="evidence" value="ECO:0007669"/>
    <property type="project" value="InterPro"/>
</dbReference>
<protein>
    <recommendedName>
        <fullName evidence="5">Acetyl-CoA acetyltransferase</fullName>
    </recommendedName>
</protein>
<dbReference type="OrthoDB" id="9785768at2"/>
<evidence type="ECO:0000259" key="1">
    <source>
        <dbReference type="Pfam" id="PF00108"/>
    </source>
</evidence>
<dbReference type="PIRSF" id="PIRSF000429">
    <property type="entry name" value="Ac-CoA_Ac_transf"/>
    <property type="match status" value="1"/>
</dbReference>
<evidence type="ECO:0000313" key="3">
    <source>
        <dbReference type="EMBL" id="KPL73357.1"/>
    </source>
</evidence>
<dbReference type="STRING" id="229920.ADM99_03865"/>
<sequence>MRDVVIAGIGQIPVGEHWDLSLRTMAARAMLAAIKDGGGMKPQAMYIGNFLSPVLSHQENLGALLTDNAGLTGIEAFTVEAAGASGGAALRVGVNAVASGFIDCALVLGVEKITDMVGSEVEAAVAQSSDYDYEAMTGLSSAGQAALLMQRYLYEYNPPREAFGEFALIAHANGANNPNAFFRKAISREAYASAGMVSDPVNMFDMGPYADGAAAVLLTARDTAPKDLPHPLVRVSGSSVVIDTLALHDRPNPLAFDAACQSVERACSQAGIMPGDVDLFEVCDAFSIYALLSLEAAGLARHGEGWKMAVNGELSINGKLPILTMGGCKARGNPLGAVGVYQAVEAVQQLRGQAGRNQVKDARRALIQSLGGPASTAAAHILERLD</sequence>
<dbReference type="InterPro" id="IPR002155">
    <property type="entry name" value="Thiolase"/>
</dbReference>
<dbReference type="Pfam" id="PF00108">
    <property type="entry name" value="Thiolase_N"/>
    <property type="match status" value="1"/>
</dbReference>
<dbReference type="CDD" id="cd00829">
    <property type="entry name" value="SCP-x_thiolase"/>
    <property type="match status" value="1"/>
</dbReference>